<dbReference type="Pfam" id="PF12952">
    <property type="entry name" value="DUF3841"/>
    <property type="match status" value="1"/>
</dbReference>
<organism evidence="1 2">
    <name type="scientific">Bacillus mycoides</name>
    <dbReference type="NCBI Taxonomy" id="1405"/>
    <lineage>
        <taxon>Bacteria</taxon>
        <taxon>Bacillati</taxon>
        <taxon>Bacillota</taxon>
        <taxon>Bacilli</taxon>
        <taxon>Bacillales</taxon>
        <taxon>Bacillaceae</taxon>
        <taxon>Bacillus</taxon>
        <taxon>Bacillus cereus group</taxon>
    </lineage>
</organism>
<name>A0A4U3AF24_BACMY</name>
<proteinExistence type="predicted"/>
<evidence type="ECO:0000313" key="1">
    <source>
        <dbReference type="EMBL" id="TKI87126.1"/>
    </source>
</evidence>
<protein>
    <submittedName>
        <fullName evidence="1">DUF3841 domain-containing protein</fullName>
    </submittedName>
</protein>
<accession>A0A4U3AF24</accession>
<reference evidence="1 2" key="1">
    <citation type="journal article" date="2019" name="Environ. Microbiol.">
        <title>An active ?-lactamase is a part of an orchestrated cell wall stress resistance network of Bacillus subtilis and related rhizosphere species.</title>
        <authorList>
            <person name="Bucher T."/>
            <person name="Keren-Paz A."/>
            <person name="Hausser J."/>
            <person name="Olender T."/>
            <person name="Cytryn E."/>
            <person name="Kolodkin-Gal I."/>
        </authorList>
    </citation>
    <scope>NUCLEOTIDE SEQUENCE [LARGE SCALE GENOMIC DNA]</scope>
    <source>
        <strain evidence="1 2">I186</strain>
    </source>
</reference>
<dbReference type="EMBL" id="SZOD01000064">
    <property type="protein sequence ID" value="TKI87126.1"/>
    <property type="molecule type" value="Genomic_DNA"/>
</dbReference>
<dbReference type="AlphaFoldDB" id="A0A4U3AF24"/>
<sequence length="193" mass="22779">MKKQFNIQSNEKTSNNVTILWTFQDKRIVDRLLTDGKLIGDWDFAWNRASYIWMINLMESKGIQCNGNPPIWAWHSCDGYKKPPSSDTARELMLDVQLEQGIQLIKFKCPNPLSMLTNYSAWNMILDKFIDNPRANITSEEQKYLFELYPETDEEWECHAIQSTIPYLRKEWITEITSLDKNGSFYQEHNIDL</sequence>
<dbReference type="Proteomes" id="UP000305524">
    <property type="component" value="Unassembled WGS sequence"/>
</dbReference>
<comment type="caution">
    <text evidence="1">The sequence shown here is derived from an EMBL/GenBank/DDBJ whole genome shotgun (WGS) entry which is preliminary data.</text>
</comment>
<dbReference type="InterPro" id="IPR024211">
    <property type="entry name" value="DUF3841"/>
</dbReference>
<dbReference type="RefSeq" id="WP_137056959.1">
    <property type="nucleotide sequence ID" value="NZ_SZOD01000064.1"/>
</dbReference>
<gene>
    <name evidence="1" type="ORF">FC701_03065</name>
</gene>
<evidence type="ECO:0000313" key="2">
    <source>
        <dbReference type="Proteomes" id="UP000305524"/>
    </source>
</evidence>